<accession>A0A6V7UZA3</accession>
<organism evidence="1 2">
    <name type="scientific">Meloidogyne enterolobii</name>
    <name type="common">Root-knot nematode worm</name>
    <name type="synonym">Meloidogyne mayaguensis</name>
    <dbReference type="NCBI Taxonomy" id="390850"/>
    <lineage>
        <taxon>Eukaryota</taxon>
        <taxon>Metazoa</taxon>
        <taxon>Ecdysozoa</taxon>
        <taxon>Nematoda</taxon>
        <taxon>Chromadorea</taxon>
        <taxon>Rhabditida</taxon>
        <taxon>Tylenchina</taxon>
        <taxon>Tylenchomorpha</taxon>
        <taxon>Tylenchoidea</taxon>
        <taxon>Meloidogynidae</taxon>
        <taxon>Meloidogyninae</taxon>
        <taxon>Meloidogyne</taxon>
    </lineage>
</organism>
<dbReference type="EMBL" id="CAJEWN010000134">
    <property type="protein sequence ID" value="CAD2167994.1"/>
    <property type="molecule type" value="Genomic_DNA"/>
</dbReference>
<evidence type="ECO:0000313" key="2">
    <source>
        <dbReference type="Proteomes" id="UP000580250"/>
    </source>
</evidence>
<protein>
    <submittedName>
        <fullName evidence="1">Uncharacterized protein</fullName>
    </submittedName>
</protein>
<comment type="caution">
    <text evidence="1">The sequence shown here is derived from an EMBL/GenBank/DDBJ whole genome shotgun (WGS) entry which is preliminary data.</text>
</comment>
<gene>
    <name evidence="1" type="ORF">MENT_LOCUS19324</name>
</gene>
<evidence type="ECO:0000313" key="1">
    <source>
        <dbReference type="EMBL" id="CAD2167994.1"/>
    </source>
</evidence>
<dbReference type="Proteomes" id="UP000580250">
    <property type="component" value="Unassembled WGS sequence"/>
</dbReference>
<proteinExistence type="predicted"/>
<name>A0A6V7UZA3_MELEN</name>
<reference evidence="1 2" key="1">
    <citation type="submission" date="2020-08" db="EMBL/GenBank/DDBJ databases">
        <authorList>
            <person name="Koutsovoulos G."/>
            <person name="Danchin GJ E."/>
        </authorList>
    </citation>
    <scope>NUCLEOTIDE SEQUENCE [LARGE SCALE GENOMIC DNA]</scope>
</reference>
<sequence length="56" mass="6464">MANQTTPIFTQRLVIFGNPEVGSPVHFDTRVQLHDHMNIFWYRDHILLEAGGGSLW</sequence>
<dbReference type="AlphaFoldDB" id="A0A6V7UZA3"/>